<dbReference type="PROSITE" id="PS51274">
    <property type="entry name" value="GATASE_COBBQ"/>
    <property type="match status" value="1"/>
</dbReference>
<organism evidence="10 11">
    <name type="scientific">Sneathiella litorea</name>
    <dbReference type="NCBI Taxonomy" id="2606216"/>
    <lineage>
        <taxon>Bacteria</taxon>
        <taxon>Pseudomonadati</taxon>
        <taxon>Pseudomonadota</taxon>
        <taxon>Alphaproteobacteria</taxon>
        <taxon>Sneathiellales</taxon>
        <taxon>Sneathiellaceae</taxon>
        <taxon>Sneathiella</taxon>
    </lineage>
</organism>
<evidence type="ECO:0000313" key="10">
    <source>
        <dbReference type="EMBL" id="MZR31306.1"/>
    </source>
</evidence>
<dbReference type="InterPro" id="IPR029062">
    <property type="entry name" value="Class_I_gatase-like"/>
</dbReference>
<feature type="active site" evidence="7">
    <location>
        <position position="429"/>
    </location>
</feature>
<dbReference type="PANTHER" id="PTHR21343">
    <property type="entry name" value="DETHIOBIOTIN SYNTHETASE"/>
    <property type="match status" value="1"/>
</dbReference>
<dbReference type="Proteomes" id="UP000476030">
    <property type="component" value="Unassembled WGS sequence"/>
</dbReference>
<keyword evidence="11" id="KW-1185">Reference proteome</keyword>
<name>A0A6L8W860_9PROT</name>
<evidence type="ECO:0000256" key="4">
    <source>
        <dbReference type="ARBA" id="ARBA00022573"/>
    </source>
</evidence>
<comment type="function">
    <text evidence="6 7">Catalyzes amidations at positions B, D, E, and G on adenosylcobyrinic A,C-diamide. NH(2) groups are provided by glutamine, and one molecule of ATP is hydrogenolyzed for each amidation.</text>
</comment>
<evidence type="ECO:0000313" key="11">
    <source>
        <dbReference type="Proteomes" id="UP000476030"/>
    </source>
</evidence>
<dbReference type="Pfam" id="PF07685">
    <property type="entry name" value="GATase_3"/>
    <property type="match status" value="1"/>
</dbReference>
<feature type="active site" description="Nucleophile" evidence="7">
    <location>
        <position position="332"/>
    </location>
</feature>
<comment type="pathway">
    <text evidence="1 7">Cofactor biosynthesis; adenosylcobalamin biosynthesis.</text>
</comment>
<evidence type="ECO:0000259" key="9">
    <source>
        <dbReference type="Pfam" id="PF07685"/>
    </source>
</evidence>
<dbReference type="RefSeq" id="WP_161315823.1">
    <property type="nucleotide sequence ID" value="NZ_WTUW01000002.1"/>
</dbReference>
<dbReference type="InterPro" id="IPR027417">
    <property type="entry name" value="P-loop_NTPase"/>
</dbReference>
<dbReference type="AlphaFoldDB" id="A0A6L8W860"/>
<protein>
    <recommendedName>
        <fullName evidence="3 7">Cobyric acid synthase</fullName>
    </recommendedName>
</protein>
<dbReference type="EMBL" id="WTUW01000002">
    <property type="protein sequence ID" value="MZR31306.1"/>
    <property type="molecule type" value="Genomic_DNA"/>
</dbReference>
<evidence type="ECO:0000256" key="1">
    <source>
        <dbReference type="ARBA" id="ARBA00004953"/>
    </source>
</evidence>
<dbReference type="SUPFAM" id="SSF52317">
    <property type="entry name" value="Class I glutamine amidotransferase-like"/>
    <property type="match status" value="1"/>
</dbReference>
<feature type="domain" description="CobB/CobQ-like glutamine amidotransferase" evidence="9">
    <location>
        <begin position="252"/>
        <end position="437"/>
    </location>
</feature>
<dbReference type="UniPathway" id="UPA00148"/>
<dbReference type="InterPro" id="IPR002586">
    <property type="entry name" value="CobQ/CobB/MinD/ParA_Nub-bd_dom"/>
</dbReference>
<dbReference type="InterPro" id="IPR004459">
    <property type="entry name" value="CobQ_synth"/>
</dbReference>
<dbReference type="Pfam" id="PF01656">
    <property type="entry name" value="CbiA"/>
    <property type="match status" value="1"/>
</dbReference>
<comment type="caution">
    <text evidence="10">The sequence shown here is derived from an EMBL/GenBank/DDBJ whole genome shotgun (WGS) entry which is preliminary data.</text>
</comment>
<dbReference type="GO" id="GO:0003824">
    <property type="term" value="F:catalytic activity"/>
    <property type="evidence" value="ECO:0007669"/>
    <property type="project" value="InterPro"/>
</dbReference>
<keyword evidence="5 7" id="KW-0315">Glutamine amidotransferase</keyword>
<dbReference type="Gene3D" id="3.40.50.880">
    <property type="match status" value="1"/>
</dbReference>
<sequence length="487" mass="52453">MTATLMLQGTGSDVGKSLLVAGLARAYSNRGMKVMPFKPQNMSNNAAVTVEGGEIGRAQALQARAARTPLLNDMNPVLLKPQSDIGAQVIVQGKMCGSAVARDYQKMKPRLLSKVLESFHRIGEKADLVLVEGAGSPAEVNLRAHDIANMGFAEAADVPVVLIGDIDRGGVIAQIVGTHMLLSTSEQKRTKGYIINKFRGDVSLFDDGLKVITGKTGSKNFGVVPFFPEAHHLPPEDAFSITSQAPREDAVKVAVPVFSRIANFDDLDPLLAEPGVTVHMVRPGTAIPAGMDVVLLPGSKATLADMDFVRMQGWDIDIQAHVRQGGTVIGLCAGYQMLGRTLSDPGGIEGPARKIDGLGLLDFETTLTTEKKLVEEDGKDHLTGSTIRGYHMHVGRSVGPALDRPFVTLASGPDGAISPDKQIMGGYLHGLFSNDEFRYKLFNRFKSQNHKIDNFEYLVENTLDNLAKHMERHLNLDGLLEVANGIS</sequence>
<dbReference type="PANTHER" id="PTHR21343:SF1">
    <property type="entry name" value="COBYRIC ACID SYNTHASE"/>
    <property type="match status" value="1"/>
</dbReference>
<dbReference type="CDD" id="cd01750">
    <property type="entry name" value="GATase1_CobQ"/>
    <property type="match status" value="1"/>
</dbReference>
<evidence type="ECO:0000259" key="8">
    <source>
        <dbReference type="Pfam" id="PF01656"/>
    </source>
</evidence>
<dbReference type="GO" id="GO:0015420">
    <property type="term" value="F:ABC-type vitamin B12 transporter activity"/>
    <property type="evidence" value="ECO:0007669"/>
    <property type="project" value="UniProtKB-UniRule"/>
</dbReference>
<dbReference type="NCBIfam" id="NF001989">
    <property type="entry name" value="PRK00784.1"/>
    <property type="match status" value="1"/>
</dbReference>
<dbReference type="GO" id="GO:0009236">
    <property type="term" value="P:cobalamin biosynthetic process"/>
    <property type="evidence" value="ECO:0007669"/>
    <property type="project" value="UniProtKB-UniRule"/>
</dbReference>
<evidence type="ECO:0000256" key="2">
    <source>
        <dbReference type="ARBA" id="ARBA00006205"/>
    </source>
</evidence>
<dbReference type="Gene3D" id="3.40.50.300">
    <property type="entry name" value="P-loop containing nucleotide triphosphate hydrolases"/>
    <property type="match status" value="1"/>
</dbReference>
<dbReference type="HAMAP" id="MF_00028">
    <property type="entry name" value="CobQ"/>
    <property type="match status" value="1"/>
</dbReference>
<evidence type="ECO:0000256" key="6">
    <source>
        <dbReference type="ARBA" id="ARBA00025166"/>
    </source>
</evidence>
<keyword evidence="4 7" id="KW-0169">Cobalamin biosynthesis</keyword>
<dbReference type="InterPro" id="IPR033949">
    <property type="entry name" value="CobQ_GATase1"/>
</dbReference>
<dbReference type="NCBIfam" id="TIGR00313">
    <property type="entry name" value="cobQ"/>
    <property type="match status" value="1"/>
</dbReference>
<evidence type="ECO:0000256" key="7">
    <source>
        <dbReference type="HAMAP-Rule" id="MF_00028"/>
    </source>
</evidence>
<dbReference type="SUPFAM" id="SSF52540">
    <property type="entry name" value="P-loop containing nucleoside triphosphate hydrolases"/>
    <property type="match status" value="1"/>
</dbReference>
<dbReference type="InterPro" id="IPR011698">
    <property type="entry name" value="GATase_3"/>
</dbReference>
<accession>A0A6L8W860</accession>
<proteinExistence type="inferred from homology"/>
<evidence type="ECO:0000256" key="3">
    <source>
        <dbReference type="ARBA" id="ARBA00019833"/>
    </source>
</evidence>
<feature type="domain" description="CobQ/CobB/MinD/ParA nucleotide binding" evidence="8">
    <location>
        <begin position="6"/>
        <end position="229"/>
    </location>
</feature>
<evidence type="ECO:0000256" key="5">
    <source>
        <dbReference type="ARBA" id="ARBA00022962"/>
    </source>
</evidence>
<reference evidence="10 11" key="1">
    <citation type="submission" date="2019-12" db="EMBL/GenBank/DDBJ databases">
        <title>Snethiella sp. nov. sp. isolated from sea sand.</title>
        <authorList>
            <person name="Kim J."/>
            <person name="Jeong S.E."/>
            <person name="Jung H.S."/>
            <person name="Jeon C.O."/>
        </authorList>
    </citation>
    <scope>NUCLEOTIDE SEQUENCE [LARGE SCALE GENOMIC DNA]</scope>
    <source>
        <strain evidence="10 11">DP05</strain>
    </source>
</reference>
<gene>
    <name evidence="7" type="primary">cobQ</name>
    <name evidence="10" type="ORF">GQE98_11750</name>
</gene>
<comment type="similarity">
    <text evidence="2 7">Belongs to the CobB/CobQ family. CobQ subfamily.</text>
</comment>